<dbReference type="Proteomes" id="UP000612362">
    <property type="component" value="Unassembled WGS sequence"/>
</dbReference>
<keyword evidence="3" id="KW-1185">Reference proteome</keyword>
<comment type="caution">
    <text evidence="2">The sequence shown here is derived from an EMBL/GenBank/DDBJ whole genome shotgun (WGS) entry which is preliminary data.</text>
</comment>
<gene>
    <name evidence="2" type="ORF">KSX_96460</name>
</gene>
<protein>
    <submittedName>
        <fullName evidence="2">Uncharacterized protein</fullName>
    </submittedName>
</protein>
<organism evidence="2 3">
    <name type="scientific">Ktedonospora formicarum</name>
    <dbReference type="NCBI Taxonomy" id="2778364"/>
    <lineage>
        <taxon>Bacteria</taxon>
        <taxon>Bacillati</taxon>
        <taxon>Chloroflexota</taxon>
        <taxon>Ktedonobacteria</taxon>
        <taxon>Ktedonobacterales</taxon>
        <taxon>Ktedonobacteraceae</taxon>
        <taxon>Ktedonospora</taxon>
    </lineage>
</organism>
<reference evidence="2" key="1">
    <citation type="submission" date="2020-10" db="EMBL/GenBank/DDBJ databases">
        <title>Taxonomic study of unclassified bacteria belonging to the class Ktedonobacteria.</title>
        <authorList>
            <person name="Yabe S."/>
            <person name="Wang C.M."/>
            <person name="Zheng Y."/>
            <person name="Sakai Y."/>
            <person name="Cavaletti L."/>
            <person name="Monciardini P."/>
            <person name="Donadio S."/>
        </authorList>
    </citation>
    <scope>NUCLEOTIDE SEQUENCE</scope>
    <source>
        <strain evidence="2">SOSP1-1</strain>
    </source>
</reference>
<evidence type="ECO:0000313" key="3">
    <source>
        <dbReference type="Proteomes" id="UP000612362"/>
    </source>
</evidence>
<sequence>MWWEASGDPVVAKVAGEVSRENAKEKRAKEMEERQGKAA</sequence>
<dbReference type="EMBL" id="BNJF01000013">
    <property type="protein sequence ID" value="GHO51483.1"/>
    <property type="molecule type" value="Genomic_DNA"/>
</dbReference>
<evidence type="ECO:0000313" key="2">
    <source>
        <dbReference type="EMBL" id="GHO51483.1"/>
    </source>
</evidence>
<accession>A0A8J3IFP3</accession>
<proteinExistence type="predicted"/>
<feature type="region of interest" description="Disordered" evidence="1">
    <location>
        <begin position="1"/>
        <end position="39"/>
    </location>
</feature>
<evidence type="ECO:0000256" key="1">
    <source>
        <dbReference type="SAM" id="MobiDB-lite"/>
    </source>
</evidence>
<feature type="compositionally biased region" description="Basic and acidic residues" evidence="1">
    <location>
        <begin position="18"/>
        <end position="39"/>
    </location>
</feature>
<name>A0A8J3IFP3_9CHLR</name>
<dbReference type="AlphaFoldDB" id="A0A8J3IFP3"/>